<dbReference type="AlphaFoldDB" id="A0A1H5VS37"/>
<proteinExistence type="predicted"/>
<reference evidence="1 2" key="1">
    <citation type="submission" date="2016-10" db="EMBL/GenBank/DDBJ databases">
        <authorList>
            <person name="de Groot N.N."/>
        </authorList>
    </citation>
    <scope>NUCLEOTIDE SEQUENCE [LARGE SCALE GENOMIC DNA]</scope>
    <source>
        <strain evidence="1 2">D15d</strain>
    </source>
</reference>
<dbReference type="RefSeq" id="WP_103953110.1">
    <property type="nucleotide sequence ID" value="NZ_FNUL01000012.1"/>
</dbReference>
<gene>
    <name evidence="1" type="ORF">SAMN05216537_11257</name>
</gene>
<protein>
    <submittedName>
        <fullName evidence="1">Uncharacterized protein</fullName>
    </submittedName>
</protein>
<evidence type="ECO:0000313" key="1">
    <source>
        <dbReference type="EMBL" id="SEF89953.1"/>
    </source>
</evidence>
<sequence>MESFLLKISHEGTIRNYKLKLLNEHKNNANIILEKVLHSIKKLDTDNFTTTEYFILVEKIFTDNGLMVIK</sequence>
<accession>A0A1H5VS37</accession>
<keyword evidence="2" id="KW-1185">Reference proteome</keyword>
<name>A0A1H5VS37_9FIRM</name>
<organism evidence="1 2">
    <name type="scientific">Lachnospira multipara</name>
    <dbReference type="NCBI Taxonomy" id="28051"/>
    <lineage>
        <taxon>Bacteria</taxon>
        <taxon>Bacillati</taxon>
        <taxon>Bacillota</taxon>
        <taxon>Clostridia</taxon>
        <taxon>Lachnospirales</taxon>
        <taxon>Lachnospiraceae</taxon>
        <taxon>Lachnospira</taxon>
    </lineage>
</organism>
<evidence type="ECO:0000313" key="2">
    <source>
        <dbReference type="Proteomes" id="UP000236726"/>
    </source>
</evidence>
<dbReference type="Proteomes" id="UP000236726">
    <property type="component" value="Unassembled WGS sequence"/>
</dbReference>
<dbReference type="EMBL" id="FNUL01000012">
    <property type="protein sequence ID" value="SEF89953.1"/>
    <property type="molecule type" value="Genomic_DNA"/>
</dbReference>